<accession>A0A8S1KQJ8</accession>
<keyword evidence="4 6" id="KW-0472">Membrane</keyword>
<evidence type="ECO:0000256" key="4">
    <source>
        <dbReference type="ARBA" id="ARBA00023136"/>
    </source>
</evidence>
<keyword evidence="5" id="KW-0175">Coiled coil</keyword>
<protein>
    <recommendedName>
        <fullName evidence="9">Sugar phosphate transporter domain-containing protein</fullName>
    </recommendedName>
</protein>
<feature type="transmembrane region" description="Helical" evidence="6">
    <location>
        <begin position="173"/>
        <end position="191"/>
    </location>
</feature>
<dbReference type="EMBL" id="CAJJDN010000010">
    <property type="protein sequence ID" value="CAD8056155.1"/>
    <property type="molecule type" value="Genomic_DNA"/>
</dbReference>
<dbReference type="AlphaFoldDB" id="A0A8S1KQJ8"/>
<evidence type="ECO:0000256" key="5">
    <source>
        <dbReference type="SAM" id="Coils"/>
    </source>
</evidence>
<reference evidence="7" key="1">
    <citation type="submission" date="2021-01" db="EMBL/GenBank/DDBJ databases">
        <authorList>
            <consortium name="Genoscope - CEA"/>
            <person name="William W."/>
        </authorList>
    </citation>
    <scope>NUCLEOTIDE SEQUENCE</scope>
</reference>
<feature type="transmembrane region" description="Helical" evidence="6">
    <location>
        <begin position="148"/>
        <end position="167"/>
    </location>
</feature>
<feature type="transmembrane region" description="Helical" evidence="6">
    <location>
        <begin position="235"/>
        <end position="257"/>
    </location>
</feature>
<dbReference type="Proteomes" id="UP000692954">
    <property type="component" value="Unassembled WGS sequence"/>
</dbReference>
<name>A0A8S1KQJ8_9CILI</name>
<keyword evidence="2 6" id="KW-0812">Transmembrane</keyword>
<evidence type="ECO:0000313" key="7">
    <source>
        <dbReference type="EMBL" id="CAD8056155.1"/>
    </source>
</evidence>
<dbReference type="GO" id="GO:0016020">
    <property type="term" value="C:membrane"/>
    <property type="evidence" value="ECO:0007669"/>
    <property type="project" value="UniProtKB-SubCell"/>
</dbReference>
<feature type="transmembrane region" description="Helical" evidence="6">
    <location>
        <begin position="40"/>
        <end position="59"/>
    </location>
</feature>
<keyword evidence="3 6" id="KW-1133">Transmembrane helix</keyword>
<gene>
    <name evidence="7" type="ORF">PSON_ATCC_30995.1.T0100094</name>
</gene>
<comment type="caution">
    <text evidence="7">The sequence shown here is derived from an EMBL/GenBank/DDBJ whole genome shotgun (WGS) entry which is preliminary data.</text>
</comment>
<evidence type="ECO:0000256" key="1">
    <source>
        <dbReference type="ARBA" id="ARBA00004141"/>
    </source>
</evidence>
<keyword evidence="8" id="KW-1185">Reference proteome</keyword>
<comment type="subcellular location">
    <subcellularLocation>
        <location evidence="1">Membrane</location>
        <topology evidence="1">Multi-pass membrane protein</topology>
    </subcellularLocation>
</comment>
<feature type="coiled-coil region" evidence="5">
    <location>
        <begin position="315"/>
        <end position="342"/>
    </location>
</feature>
<feature type="transmembrane region" description="Helical" evidence="6">
    <location>
        <begin position="203"/>
        <end position="223"/>
    </location>
</feature>
<evidence type="ECO:0000313" key="8">
    <source>
        <dbReference type="Proteomes" id="UP000692954"/>
    </source>
</evidence>
<feature type="transmembrane region" description="Helical" evidence="6">
    <location>
        <begin position="269"/>
        <end position="291"/>
    </location>
</feature>
<proteinExistence type="predicted"/>
<evidence type="ECO:0000256" key="3">
    <source>
        <dbReference type="ARBA" id="ARBA00022989"/>
    </source>
</evidence>
<organism evidence="7 8">
    <name type="scientific">Paramecium sonneborni</name>
    <dbReference type="NCBI Taxonomy" id="65129"/>
    <lineage>
        <taxon>Eukaryota</taxon>
        <taxon>Sar</taxon>
        <taxon>Alveolata</taxon>
        <taxon>Ciliophora</taxon>
        <taxon>Intramacronucleata</taxon>
        <taxon>Oligohymenophorea</taxon>
        <taxon>Peniculida</taxon>
        <taxon>Parameciidae</taxon>
        <taxon>Paramecium</taxon>
    </lineage>
</organism>
<dbReference type="InterPro" id="IPR050186">
    <property type="entry name" value="TPT_transporter"/>
</dbReference>
<sequence length="342" mass="39454">MQNKIIESVFICLIYAFCSMTFSFSAKFLFKIFAFHNTTILLLYETTINIIICTFYKIIKYNKEKKEKKDSQVSILQMIVIQFKERIKQNKLTIPFSISYGTGAYCGMTALSKISIPLFLALRRTLIFFVFIVQILMGKKNQQMSFKFFISVLFITSGAIIAGLEHFNDDVQGYLLLLINNMLSALNLHLAQGLNQQQQFSPLDLVYNNSINLWPVLFIISILTKDIKQFFEFELLYRTEFMLSFTLVALFGFFLNLATYNCTMKNSPFAIALTHNIKDIFSTVLSILVFADIQPDTFLTLGISLSFFGSFIYSLTKLQEIKKKQQQAIELTNQEIKVLIKQ</sequence>
<feature type="transmembrane region" description="Helical" evidence="6">
    <location>
        <begin position="116"/>
        <end position="136"/>
    </location>
</feature>
<dbReference type="OrthoDB" id="417037at2759"/>
<feature type="transmembrane region" description="Helical" evidence="6">
    <location>
        <begin position="297"/>
        <end position="316"/>
    </location>
</feature>
<evidence type="ECO:0000256" key="2">
    <source>
        <dbReference type="ARBA" id="ARBA00022692"/>
    </source>
</evidence>
<evidence type="ECO:0000256" key="6">
    <source>
        <dbReference type="SAM" id="Phobius"/>
    </source>
</evidence>
<evidence type="ECO:0008006" key="9">
    <source>
        <dbReference type="Google" id="ProtNLM"/>
    </source>
</evidence>
<feature type="transmembrane region" description="Helical" evidence="6">
    <location>
        <begin position="92"/>
        <end position="110"/>
    </location>
</feature>
<dbReference type="PANTHER" id="PTHR11132">
    <property type="entry name" value="SOLUTE CARRIER FAMILY 35"/>
    <property type="match status" value="1"/>
</dbReference>
<feature type="transmembrane region" description="Helical" evidence="6">
    <location>
        <begin position="12"/>
        <end position="34"/>
    </location>
</feature>